<organism evidence="2 3">
    <name type="scientific">Metabacillus fastidiosus</name>
    <dbReference type="NCBI Taxonomy" id="1458"/>
    <lineage>
        <taxon>Bacteria</taxon>
        <taxon>Bacillati</taxon>
        <taxon>Bacillota</taxon>
        <taxon>Bacilli</taxon>
        <taxon>Bacillales</taxon>
        <taxon>Bacillaceae</taxon>
        <taxon>Metabacillus</taxon>
    </lineage>
</organism>
<reference evidence="2 3" key="1">
    <citation type="submission" date="2023-03" db="EMBL/GenBank/DDBJ databases">
        <title>Bacillus Genome Sequencing.</title>
        <authorList>
            <person name="Dunlap C."/>
        </authorList>
    </citation>
    <scope>NUCLEOTIDE SEQUENCE [LARGE SCALE GENOMIC DNA]</scope>
    <source>
        <strain evidence="2 3">NRS-1717</strain>
    </source>
</reference>
<keyword evidence="1" id="KW-0472">Membrane</keyword>
<dbReference type="InterPro" id="IPR048147">
    <property type="entry name" value="CBO0543-like"/>
</dbReference>
<feature type="transmembrane region" description="Helical" evidence="1">
    <location>
        <begin position="133"/>
        <end position="154"/>
    </location>
</feature>
<comment type="caution">
    <text evidence="2">The sequence shown here is derived from an EMBL/GenBank/DDBJ whole genome shotgun (WGS) entry which is preliminary data.</text>
</comment>
<feature type="transmembrane region" description="Helical" evidence="1">
    <location>
        <begin position="40"/>
        <end position="59"/>
    </location>
</feature>
<sequence length="187" mass="21795">MTTRMTFQEGLNQVDKATQKIVEGNQIVTDTIMNTFLFTWQWWISLAMLIVPWIIWGIFRKRESSNRLLYTGLIIMVLSAILDTFGVENGNWSYPVKVIPSVTISYSFRFSVLPVLAMFFLQFKPDFNPFVKAIIFGGLSAYIGMPILAAIDLYKKVDWAYTYSFFILTFMYLIAHWSSRMNNFEKI</sequence>
<protein>
    <submittedName>
        <fullName evidence="2">Uncharacterized protein</fullName>
    </submittedName>
</protein>
<dbReference type="EMBL" id="JARTFS010000011">
    <property type="protein sequence ID" value="MED4402412.1"/>
    <property type="molecule type" value="Genomic_DNA"/>
</dbReference>
<dbReference type="Proteomes" id="UP001342826">
    <property type="component" value="Unassembled WGS sequence"/>
</dbReference>
<feature type="transmembrane region" description="Helical" evidence="1">
    <location>
        <begin position="99"/>
        <end position="121"/>
    </location>
</feature>
<evidence type="ECO:0000313" key="2">
    <source>
        <dbReference type="EMBL" id="MED4402412.1"/>
    </source>
</evidence>
<keyword evidence="1" id="KW-0812">Transmembrane</keyword>
<accession>A0ABU6NZ62</accession>
<evidence type="ECO:0000313" key="3">
    <source>
        <dbReference type="Proteomes" id="UP001342826"/>
    </source>
</evidence>
<dbReference type="NCBIfam" id="NF041644">
    <property type="entry name" value="CBO0543_fam"/>
    <property type="match status" value="1"/>
</dbReference>
<feature type="transmembrane region" description="Helical" evidence="1">
    <location>
        <begin position="160"/>
        <end position="178"/>
    </location>
</feature>
<keyword evidence="3" id="KW-1185">Reference proteome</keyword>
<keyword evidence="1" id="KW-1133">Transmembrane helix</keyword>
<feature type="transmembrane region" description="Helical" evidence="1">
    <location>
        <begin position="68"/>
        <end position="87"/>
    </location>
</feature>
<dbReference type="RefSeq" id="WP_328015415.1">
    <property type="nucleotide sequence ID" value="NZ_JARTFS010000011.1"/>
</dbReference>
<name>A0ABU6NZ62_9BACI</name>
<evidence type="ECO:0000256" key="1">
    <source>
        <dbReference type="SAM" id="Phobius"/>
    </source>
</evidence>
<proteinExistence type="predicted"/>
<gene>
    <name evidence="2" type="ORF">P9271_13910</name>
</gene>